<organism evidence="1 2">
    <name type="scientific">Ajellomyces capsulatus</name>
    <name type="common">Darling's disease fungus</name>
    <name type="synonym">Histoplasma capsulatum</name>
    <dbReference type="NCBI Taxonomy" id="5037"/>
    <lineage>
        <taxon>Eukaryota</taxon>
        <taxon>Fungi</taxon>
        <taxon>Dikarya</taxon>
        <taxon>Ascomycota</taxon>
        <taxon>Pezizomycotina</taxon>
        <taxon>Eurotiomycetes</taxon>
        <taxon>Eurotiomycetidae</taxon>
        <taxon>Onygenales</taxon>
        <taxon>Ajellomycetaceae</taxon>
        <taxon>Histoplasma</taxon>
    </lineage>
</organism>
<proteinExistence type="predicted"/>
<dbReference type="AlphaFoldDB" id="A0A8A1M644"/>
<evidence type="ECO:0000313" key="2">
    <source>
        <dbReference type="Proteomes" id="UP000663671"/>
    </source>
</evidence>
<gene>
    <name evidence="1" type="ORF">I7I51_04135</name>
</gene>
<name>A0A8A1M644_AJECA</name>
<dbReference type="VEuPathDB" id="FungiDB:I7I51_04135"/>
<protein>
    <submittedName>
        <fullName evidence="1">Uncharacterized protein</fullName>
    </submittedName>
</protein>
<evidence type="ECO:0000313" key="1">
    <source>
        <dbReference type="EMBL" id="QSS61958.1"/>
    </source>
</evidence>
<reference evidence="1" key="1">
    <citation type="submission" date="2021-01" db="EMBL/GenBank/DDBJ databases">
        <title>Chromosome-level genome assembly of a human fungal pathogen reveals clustering of transcriptionally co-regulated genes.</title>
        <authorList>
            <person name="Voorhies M."/>
            <person name="Cohen S."/>
            <person name="Shea T.P."/>
            <person name="Petrus S."/>
            <person name="Munoz J.F."/>
            <person name="Poplawski S."/>
            <person name="Goldman W.E."/>
            <person name="Michael T."/>
            <person name="Cuomo C.A."/>
            <person name="Sil A."/>
            <person name="Beyhan S."/>
        </authorList>
    </citation>
    <scope>NUCLEOTIDE SEQUENCE</scope>
    <source>
        <strain evidence="1">WU24</strain>
    </source>
</reference>
<sequence>MVLMTTSWRSIMERQGTPRDFRLPRFHVLETLLYKSGVLSLLTAEPLESSTALSRAEQRNFSISKITLSAKGHTFSHVFRLNQKTGKLTDAAVLRRSESVSQAVFCLGLLSYGSTSNGQSLFNHIFGDLSNSGIPQLATASFTHPQPEGKH</sequence>
<dbReference type="Proteomes" id="UP000663671">
    <property type="component" value="Chromosome 5"/>
</dbReference>
<accession>A0A8A1M644</accession>
<dbReference type="EMBL" id="CP069111">
    <property type="protein sequence ID" value="QSS61958.1"/>
    <property type="molecule type" value="Genomic_DNA"/>
</dbReference>